<dbReference type="RefSeq" id="WP_154446790.1">
    <property type="nucleotide sequence ID" value="NZ_WIND01000008.1"/>
</dbReference>
<comment type="caution">
    <text evidence="3">The sequence shown here is derived from an EMBL/GenBank/DDBJ whole genome shotgun (WGS) entry which is preliminary data.</text>
</comment>
<feature type="domain" description="DUF6647" evidence="2">
    <location>
        <begin position="6"/>
        <end position="173"/>
    </location>
</feature>
<evidence type="ECO:0000259" key="2">
    <source>
        <dbReference type="Pfam" id="PF20352"/>
    </source>
</evidence>
<dbReference type="Proteomes" id="UP000474957">
    <property type="component" value="Unassembled WGS sequence"/>
</dbReference>
<organism evidence="3 4">
    <name type="scientific">Halovulum marinum</name>
    <dbReference type="NCBI Taxonomy" id="2662447"/>
    <lineage>
        <taxon>Bacteria</taxon>
        <taxon>Pseudomonadati</taxon>
        <taxon>Pseudomonadota</taxon>
        <taxon>Alphaproteobacteria</taxon>
        <taxon>Rhodobacterales</taxon>
        <taxon>Paracoccaceae</taxon>
        <taxon>Halovulum</taxon>
    </lineage>
</organism>
<name>A0A6L5Z178_9RHOB</name>
<feature type="chain" id="PRO_5027054733" description="DUF6647 domain-containing protein" evidence="1">
    <location>
        <begin position="20"/>
        <end position="173"/>
    </location>
</feature>
<reference evidence="3 4" key="1">
    <citation type="submission" date="2019-10" db="EMBL/GenBank/DDBJ databases">
        <title>Cognatihalovulum marinum gen. nov. sp. nov., a new member of the family Rhodobacteraceae isolated from deep seawater of the Northwest Indian Ocean.</title>
        <authorList>
            <person name="Ruan C."/>
            <person name="Wang J."/>
            <person name="Zheng X."/>
            <person name="Song L."/>
            <person name="Zhu Y."/>
            <person name="Huang Y."/>
            <person name="Lu Z."/>
            <person name="Du W."/>
            <person name="Huang L."/>
            <person name="Dai X."/>
        </authorList>
    </citation>
    <scope>NUCLEOTIDE SEQUENCE [LARGE SCALE GENOMIC DNA]</scope>
    <source>
        <strain evidence="3 4">2CG4</strain>
    </source>
</reference>
<keyword evidence="4" id="KW-1185">Reference proteome</keyword>
<protein>
    <recommendedName>
        <fullName evidence="2">DUF6647 domain-containing protein</fullName>
    </recommendedName>
</protein>
<dbReference type="AlphaFoldDB" id="A0A6L5Z178"/>
<feature type="signal peptide" evidence="1">
    <location>
        <begin position="1"/>
        <end position="19"/>
    </location>
</feature>
<sequence length="173" mass="19291">MTVFRAAAILLALAGPAVAAPETGSSLRVLGSPTRQALIEELEDWLDANTELPRSAIPLVRVALIAAGDEVSYEGRLTRLEDTVRGLYDEATATIYLVRPWSGDTAWDRSVLLHELVHHRQAAARHWYCPQAMEWDAYRIQESYLDAHGQTGDFQWGWVLLVSSCASRDHHPD</sequence>
<dbReference type="EMBL" id="WIND01000008">
    <property type="protein sequence ID" value="MSU90301.1"/>
    <property type="molecule type" value="Genomic_DNA"/>
</dbReference>
<evidence type="ECO:0000313" key="3">
    <source>
        <dbReference type="EMBL" id="MSU90301.1"/>
    </source>
</evidence>
<dbReference type="Pfam" id="PF20352">
    <property type="entry name" value="DUF6647"/>
    <property type="match status" value="1"/>
</dbReference>
<gene>
    <name evidence="3" type="ORF">GE300_11830</name>
</gene>
<accession>A0A6L5Z178</accession>
<evidence type="ECO:0000256" key="1">
    <source>
        <dbReference type="SAM" id="SignalP"/>
    </source>
</evidence>
<dbReference type="InterPro" id="IPR046589">
    <property type="entry name" value="DUF6647"/>
</dbReference>
<proteinExistence type="predicted"/>
<keyword evidence="1" id="KW-0732">Signal</keyword>
<evidence type="ECO:0000313" key="4">
    <source>
        <dbReference type="Proteomes" id="UP000474957"/>
    </source>
</evidence>